<dbReference type="CDD" id="cd00054">
    <property type="entry name" value="EGF_CA"/>
    <property type="match status" value="1"/>
</dbReference>
<keyword evidence="7" id="KW-1185">Reference proteome</keyword>
<name>A0A210QMX5_MIZYE</name>
<feature type="domain" description="CUB" evidence="4">
    <location>
        <begin position="76"/>
        <end position="189"/>
    </location>
</feature>
<sequence>MQTSDPSYNSLLYTLSRKFTHYDSQTIVRAYACDEDCTNNCENGGFIRKTVNNDQCHCRCPEYLTGPTCADRTSTCGDIIELQEGETKLVDTGGFPNSYPVGEACTYLIKAPANNRIRITLKGLDVPCGHDLEFRTHLMGEFGLMECGSLSSEKEFVTFPNGEANIAMVILHADDTSITPGTGASLELTAFASGCIDNPCRNGGTCDEDSSTPAFCICPPGYSGDTCNFVTATATVGCDVQFDVEGVCCFTDVSAGTVEYFQIRNTDAVQYPYLLASSVGIYTIADEALLESNVEFEDAVRCLSFDEAAIHDQNSNVRVKTTYTEKDGTVKLVSETEDTDGFFVSRQATLSRHVEKFAKSLVSMSGEVLQLDDMFVELFNTAFNIINLEIETEVHIGEALRYVFMFIRVDQNLVFSFFTGVDLHSHDSTHKDITHVYS</sequence>
<dbReference type="EMBL" id="NEDP02002767">
    <property type="protein sequence ID" value="OWF50078.1"/>
    <property type="molecule type" value="Genomic_DNA"/>
</dbReference>
<dbReference type="PROSITE" id="PS01180">
    <property type="entry name" value="CUB"/>
    <property type="match status" value="1"/>
</dbReference>
<evidence type="ECO:0000256" key="3">
    <source>
        <dbReference type="PROSITE-ProRule" id="PRU00076"/>
    </source>
</evidence>
<dbReference type="Proteomes" id="UP000242188">
    <property type="component" value="Unassembled WGS sequence"/>
</dbReference>
<evidence type="ECO:0000313" key="7">
    <source>
        <dbReference type="Proteomes" id="UP000242188"/>
    </source>
</evidence>
<dbReference type="SUPFAM" id="SSF49854">
    <property type="entry name" value="Spermadhesin, CUB domain"/>
    <property type="match status" value="1"/>
</dbReference>
<organism evidence="6 7">
    <name type="scientific">Mizuhopecten yessoensis</name>
    <name type="common">Japanese scallop</name>
    <name type="synonym">Patinopecten yessoensis</name>
    <dbReference type="NCBI Taxonomy" id="6573"/>
    <lineage>
        <taxon>Eukaryota</taxon>
        <taxon>Metazoa</taxon>
        <taxon>Spiralia</taxon>
        <taxon>Lophotrochozoa</taxon>
        <taxon>Mollusca</taxon>
        <taxon>Bivalvia</taxon>
        <taxon>Autobranchia</taxon>
        <taxon>Pteriomorphia</taxon>
        <taxon>Pectinida</taxon>
        <taxon>Pectinoidea</taxon>
        <taxon>Pectinidae</taxon>
        <taxon>Mizuhopecten</taxon>
    </lineage>
</organism>
<dbReference type="InterPro" id="IPR000859">
    <property type="entry name" value="CUB_dom"/>
</dbReference>
<evidence type="ECO:0000313" key="6">
    <source>
        <dbReference type="EMBL" id="OWF50078.1"/>
    </source>
</evidence>
<dbReference type="GO" id="GO:0005102">
    <property type="term" value="F:signaling receptor binding"/>
    <property type="evidence" value="ECO:0007669"/>
    <property type="project" value="TreeGrafter"/>
</dbReference>
<dbReference type="OrthoDB" id="6345439at2759"/>
<evidence type="ECO:0000259" key="5">
    <source>
        <dbReference type="PROSITE" id="PS50026"/>
    </source>
</evidence>
<feature type="domain" description="EGF-like" evidence="5">
    <location>
        <begin position="191"/>
        <end position="228"/>
    </location>
</feature>
<proteinExistence type="predicted"/>
<evidence type="ECO:0000259" key="4">
    <source>
        <dbReference type="PROSITE" id="PS01180"/>
    </source>
</evidence>
<evidence type="ECO:0000256" key="2">
    <source>
        <dbReference type="ARBA" id="ARBA00023157"/>
    </source>
</evidence>
<dbReference type="InterPro" id="IPR000742">
    <property type="entry name" value="EGF"/>
</dbReference>
<keyword evidence="3" id="KW-0245">EGF-like domain</keyword>
<dbReference type="Gene3D" id="2.10.25.10">
    <property type="entry name" value="Laminin"/>
    <property type="match status" value="1"/>
</dbReference>
<accession>A0A210QMX5</accession>
<dbReference type="InterPro" id="IPR035914">
    <property type="entry name" value="Sperma_CUB_dom_sf"/>
</dbReference>
<dbReference type="Gene3D" id="2.60.120.290">
    <property type="entry name" value="Spermadhesin, CUB domain"/>
    <property type="match status" value="1"/>
</dbReference>
<reference evidence="6 7" key="1">
    <citation type="journal article" date="2017" name="Nat. Ecol. Evol.">
        <title>Scallop genome provides insights into evolution of bilaterian karyotype and development.</title>
        <authorList>
            <person name="Wang S."/>
            <person name="Zhang J."/>
            <person name="Jiao W."/>
            <person name="Li J."/>
            <person name="Xun X."/>
            <person name="Sun Y."/>
            <person name="Guo X."/>
            <person name="Huan P."/>
            <person name="Dong B."/>
            <person name="Zhang L."/>
            <person name="Hu X."/>
            <person name="Sun X."/>
            <person name="Wang J."/>
            <person name="Zhao C."/>
            <person name="Wang Y."/>
            <person name="Wang D."/>
            <person name="Huang X."/>
            <person name="Wang R."/>
            <person name="Lv J."/>
            <person name="Li Y."/>
            <person name="Zhang Z."/>
            <person name="Liu B."/>
            <person name="Lu W."/>
            <person name="Hui Y."/>
            <person name="Liang J."/>
            <person name="Zhou Z."/>
            <person name="Hou R."/>
            <person name="Li X."/>
            <person name="Liu Y."/>
            <person name="Li H."/>
            <person name="Ning X."/>
            <person name="Lin Y."/>
            <person name="Zhao L."/>
            <person name="Xing Q."/>
            <person name="Dou J."/>
            <person name="Li Y."/>
            <person name="Mao J."/>
            <person name="Guo H."/>
            <person name="Dou H."/>
            <person name="Li T."/>
            <person name="Mu C."/>
            <person name="Jiang W."/>
            <person name="Fu Q."/>
            <person name="Fu X."/>
            <person name="Miao Y."/>
            <person name="Liu J."/>
            <person name="Yu Q."/>
            <person name="Li R."/>
            <person name="Liao H."/>
            <person name="Li X."/>
            <person name="Kong Y."/>
            <person name="Jiang Z."/>
            <person name="Chourrout D."/>
            <person name="Li R."/>
            <person name="Bao Z."/>
        </authorList>
    </citation>
    <scope>NUCLEOTIDE SEQUENCE [LARGE SCALE GENOMIC DNA]</scope>
    <source>
        <strain evidence="6 7">PY_sf001</strain>
    </source>
</reference>
<dbReference type="PROSITE" id="PS50026">
    <property type="entry name" value="EGF_3"/>
    <property type="match status" value="1"/>
</dbReference>
<dbReference type="AlphaFoldDB" id="A0A210QMX5"/>
<comment type="caution">
    <text evidence="6">The sequence shown here is derived from an EMBL/GenBank/DDBJ whole genome shotgun (WGS) entry which is preliminary data.</text>
</comment>
<feature type="disulfide bond" evidence="3">
    <location>
        <begin position="218"/>
        <end position="227"/>
    </location>
</feature>
<dbReference type="InterPro" id="IPR050969">
    <property type="entry name" value="Dev_Signal_Modulators"/>
</dbReference>
<dbReference type="Pfam" id="PF00008">
    <property type="entry name" value="EGF"/>
    <property type="match status" value="1"/>
</dbReference>
<dbReference type="GO" id="GO:0005576">
    <property type="term" value="C:extracellular region"/>
    <property type="evidence" value="ECO:0007669"/>
    <property type="project" value="TreeGrafter"/>
</dbReference>
<gene>
    <name evidence="6" type="ORF">KP79_PYT00916</name>
</gene>
<keyword evidence="1" id="KW-0732">Signal</keyword>
<comment type="caution">
    <text evidence="3">Lacks conserved residue(s) required for the propagation of feature annotation.</text>
</comment>
<protein>
    <submittedName>
        <fullName evidence="6">Zinc metalloproteinase nas-36</fullName>
    </submittedName>
</protein>
<dbReference type="PROSITE" id="PS01186">
    <property type="entry name" value="EGF_2"/>
    <property type="match status" value="1"/>
</dbReference>
<evidence type="ECO:0000256" key="1">
    <source>
        <dbReference type="ARBA" id="ARBA00022729"/>
    </source>
</evidence>
<dbReference type="GO" id="GO:0009986">
    <property type="term" value="C:cell surface"/>
    <property type="evidence" value="ECO:0007669"/>
    <property type="project" value="TreeGrafter"/>
</dbReference>
<dbReference type="PROSITE" id="PS00022">
    <property type="entry name" value="EGF_1"/>
    <property type="match status" value="1"/>
</dbReference>
<dbReference type="PANTHER" id="PTHR14949">
    <property type="entry name" value="EGF-LIKE-DOMAIN, MULTIPLE 7, 8"/>
    <property type="match status" value="1"/>
</dbReference>
<dbReference type="SMART" id="SM00181">
    <property type="entry name" value="EGF"/>
    <property type="match status" value="2"/>
</dbReference>
<keyword evidence="2 3" id="KW-1015">Disulfide bond</keyword>
<dbReference type="PANTHER" id="PTHR14949:SF56">
    <property type="entry name" value="EGF-LIKE-DOMAIN, MULTIPLE 7"/>
    <property type="match status" value="1"/>
</dbReference>
<dbReference type="SUPFAM" id="SSF57196">
    <property type="entry name" value="EGF/Laminin"/>
    <property type="match status" value="1"/>
</dbReference>